<keyword evidence="6" id="KW-0143">Chaperone</keyword>
<dbReference type="GO" id="GO:0003755">
    <property type="term" value="F:peptidyl-prolyl cis-trans isomerase activity"/>
    <property type="evidence" value="ECO:0007669"/>
    <property type="project" value="UniProtKB-EC"/>
</dbReference>
<evidence type="ECO:0000313" key="11">
    <source>
        <dbReference type="Proteomes" id="UP000193862"/>
    </source>
</evidence>
<dbReference type="Proteomes" id="UP000193862">
    <property type="component" value="Unassembled WGS sequence"/>
</dbReference>
<comment type="similarity">
    <text evidence="7">Belongs to the PpiD chaperone family.</text>
</comment>
<evidence type="ECO:0000313" key="10">
    <source>
        <dbReference type="EMBL" id="SLN65620.1"/>
    </source>
</evidence>
<dbReference type="PANTHER" id="PTHR47529:SF1">
    <property type="entry name" value="PERIPLASMIC CHAPERONE PPID"/>
    <property type="match status" value="1"/>
</dbReference>
<dbReference type="EMBL" id="FWFS01000012">
    <property type="protein sequence ID" value="SLN65620.1"/>
    <property type="molecule type" value="Genomic_DNA"/>
</dbReference>
<keyword evidence="3 8" id="KW-0812">Transmembrane</keyword>
<dbReference type="PANTHER" id="PTHR47529">
    <property type="entry name" value="PEPTIDYL-PROLYL CIS-TRANS ISOMERASE D"/>
    <property type="match status" value="1"/>
</dbReference>
<dbReference type="AlphaFoldDB" id="A0A1Y5TJJ5"/>
<feature type="transmembrane region" description="Helical" evidence="8">
    <location>
        <begin position="9"/>
        <end position="27"/>
    </location>
</feature>
<dbReference type="InterPro" id="IPR000297">
    <property type="entry name" value="PPIase_PpiC"/>
</dbReference>
<keyword evidence="2" id="KW-1003">Cell membrane</keyword>
<comment type="subcellular location">
    <subcellularLocation>
        <location evidence="1">Cell membrane</location>
        <topology evidence="1">Single-pass type II membrane protein</topology>
    </subcellularLocation>
</comment>
<evidence type="ECO:0000256" key="1">
    <source>
        <dbReference type="ARBA" id="ARBA00004401"/>
    </source>
</evidence>
<dbReference type="Pfam" id="PF13145">
    <property type="entry name" value="Rotamase_2"/>
    <property type="match status" value="1"/>
</dbReference>
<accession>A0A1Y5TJJ5</accession>
<dbReference type="InterPro" id="IPR052029">
    <property type="entry name" value="PpiD_chaperone"/>
</dbReference>
<proteinExistence type="inferred from homology"/>
<evidence type="ECO:0000256" key="8">
    <source>
        <dbReference type="SAM" id="Phobius"/>
    </source>
</evidence>
<dbReference type="RefSeq" id="WP_159453262.1">
    <property type="nucleotide sequence ID" value="NZ_FWFS01000012.1"/>
</dbReference>
<keyword evidence="4 8" id="KW-1133">Transmembrane helix</keyword>
<dbReference type="SUPFAM" id="SSF54534">
    <property type="entry name" value="FKBP-like"/>
    <property type="match status" value="1"/>
</dbReference>
<feature type="domain" description="PpiC" evidence="9">
    <location>
        <begin position="245"/>
        <end position="362"/>
    </location>
</feature>
<evidence type="ECO:0000256" key="6">
    <source>
        <dbReference type="ARBA" id="ARBA00023186"/>
    </source>
</evidence>
<dbReference type="OrthoDB" id="9768393at2"/>
<evidence type="ECO:0000256" key="4">
    <source>
        <dbReference type="ARBA" id="ARBA00022989"/>
    </source>
</evidence>
<evidence type="ECO:0000256" key="3">
    <source>
        <dbReference type="ARBA" id="ARBA00022692"/>
    </source>
</evidence>
<dbReference type="Gene3D" id="1.10.4030.10">
    <property type="entry name" value="Porin chaperone SurA, peptide-binding domain"/>
    <property type="match status" value="1"/>
</dbReference>
<protein>
    <submittedName>
        <fullName evidence="10">Peptidyl-prolyl cis-trans isomerase D</fullName>
        <ecNumber evidence="10">5.2.1.8</ecNumber>
    </submittedName>
</protein>
<name>A0A1Y5TJJ5_9RHOB</name>
<dbReference type="GO" id="GO:0005886">
    <property type="term" value="C:plasma membrane"/>
    <property type="evidence" value="ECO:0007669"/>
    <property type="project" value="UniProtKB-SubCell"/>
</dbReference>
<reference evidence="10 11" key="1">
    <citation type="submission" date="2017-03" db="EMBL/GenBank/DDBJ databases">
        <authorList>
            <person name="Afonso C.L."/>
            <person name="Miller P.J."/>
            <person name="Scott M.A."/>
            <person name="Spackman E."/>
            <person name="Goraichik I."/>
            <person name="Dimitrov K.M."/>
            <person name="Suarez D.L."/>
            <person name="Swayne D.E."/>
        </authorList>
    </citation>
    <scope>NUCLEOTIDE SEQUENCE [LARGE SCALE GENOMIC DNA]</scope>
    <source>
        <strain evidence="10 11">CECT 8620</strain>
    </source>
</reference>
<dbReference type="SUPFAM" id="SSF109998">
    <property type="entry name" value="Triger factor/SurA peptide-binding domain-like"/>
    <property type="match status" value="1"/>
</dbReference>
<keyword evidence="5 8" id="KW-0472">Membrane</keyword>
<organism evidence="10 11">
    <name type="scientific">Aquimixticola soesokkakensis</name>
    <dbReference type="NCBI Taxonomy" id="1519096"/>
    <lineage>
        <taxon>Bacteria</taxon>
        <taxon>Pseudomonadati</taxon>
        <taxon>Pseudomonadota</taxon>
        <taxon>Alphaproteobacteria</taxon>
        <taxon>Rhodobacterales</taxon>
        <taxon>Paracoccaceae</taxon>
        <taxon>Aquimixticola</taxon>
    </lineage>
</organism>
<evidence type="ECO:0000256" key="7">
    <source>
        <dbReference type="ARBA" id="ARBA00038408"/>
    </source>
</evidence>
<dbReference type="EC" id="5.2.1.8" evidence="10"/>
<keyword evidence="11" id="KW-1185">Reference proteome</keyword>
<keyword evidence="10" id="KW-0413">Isomerase</keyword>
<sequence>MAAKVGSKIVYGGLMVLLVVGLGGFGATNFGANVGNVASVGDTDIDTTQYGNALQQELQALQAQTGQEFTIAQAEQFGVTGAVLDRLIDAAAVREAARRLGLSAGDEQVRQDVVNTAAFQGLDGTFDPEGYRAALSRAGIKTSAYEDEVREGIAANLIQGAVTSGVIMPQVFTTTVIDWLSETRTGEMVVLSAADLSAPIGSPDADALQAVYEADPAAYTLPETRKITYAWLTPDMLVDSVDLNEDALRKVYDDNISQYNQPERRLIERLVFGSGDEAQAAADRIASGEVTFEEVVSERGLALSDTDLGDVAQSDLGAAGDSVFAAANGDTLGPIDSNLGPALFRVNGILAATTTSFDEARPEIAADIALDTARRQILGDMDRVNDELAAGATLEELADDTDMELGQIDWTPASDTGIASYADFQSAARSAQVGDFPEVIQLSDGGMFALRLDEITPPALQPLDDVRAQVESAWETRETLNALSAQAKALADQVSETTDLASLAETASLTLRPLEALGRQGFVDAAPEGVVDALFDPALAVGTATTVAGEETVAVIALTQVRAPEDTPETQTLSDTLSDTLSQSLGQDLLDAFTTDLRDQYGVKINQAAVNAVHNAL</sequence>
<dbReference type="Pfam" id="PF13624">
    <property type="entry name" value="SurA_N_3"/>
    <property type="match status" value="1"/>
</dbReference>
<evidence type="ECO:0000259" key="9">
    <source>
        <dbReference type="Pfam" id="PF13145"/>
    </source>
</evidence>
<evidence type="ECO:0000256" key="2">
    <source>
        <dbReference type="ARBA" id="ARBA00022475"/>
    </source>
</evidence>
<gene>
    <name evidence="10" type="primary">ppiD</name>
    <name evidence="10" type="ORF">AQS8620_03037</name>
</gene>
<evidence type="ECO:0000256" key="5">
    <source>
        <dbReference type="ARBA" id="ARBA00023136"/>
    </source>
</evidence>
<dbReference type="InterPro" id="IPR027304">
    <property type="entry name" value="Trigger_fact/SurA_dom_sf"/>
</dbReference>